<dbReference type="Pfam" id="PF00082">
    <property type="entry name" value="Peptidase_S8"/>
    <property type="match status" value="1"/>
</dbReference>
<dbReference type="InterPro" id="IPR022398">
    <property type="entry name" value="Peptidase_S8_His-AS"/>
</dbReference>
<name>A0ABU3NKP6_9CHLR</name>
<feature type="domain" description="Peptidase S8/S53" evidence="8">
    <location>
        <begin position="193"/>
        <end position="676"/>
    </location>
</feature>
<dbReference type="SUPFAM" id="SSF52743">
    <property type="entry name" value="Subtilisin-like"/>
    <property type="match status" value="1"/>
</dbReference>
<keyword evidence="4 5" id="KW-0720">Serine protease</keyword>
<sequence>MIKPRLNRPFMLVIAVILALLMPFAAGVAQASFNAPPAPGAPGGEVPVNEVADLLKNPSDYVYLVVELTDEPATQVYARERTVRTENEAVSAAQAQIQRIKRAQDRFINALLSQGILKNVKPAVGDTEFVVYQTQRVYNGVALRVKAEKIPQIAQLSGVKAIHRLNLKTFDNSYSVPLINAPQVWNLNLGNTGNGIRVGIIDTGIDYLHTNFGGPGMGYDENDTTVVGDVPNYPGVKVIGGYDFVGDDYDASGESGNPIPQPDPDPMDCNGHGSHVAGTVAGYGVLQDGSTYSGPYGPGAYSATNFYIGPGVAPQAQLVALRVFGCEGSTAVTDLAIEWAVDPNGDGDFSDHLDVINMSLGSGYGSEYDTSAIASNNAALAGVIVVASAGNSYDTYYITGSPAVATRAISVASSIDAQDIMDAFEVTAASQGHEDLVGWHGSYHSANYNWAAMTSPVTGVLKLPPSDNTGGCTSFPSGYFTDTIALLDWTFLSDGETNACGSATRVGNAYAAGAKGVILVYTKPYLDILIAGTNTIPATITTQSVGSALKDAMEDGDVTVSLSNEKMGSFITSDPGLNDLVSRFSSRGPRRADSFLKPDITAPGQTIFSTAALTGNQGVSFNGTSMAAPHISGVMALLRQLRPSWSVEELKALVMNTANHDLFTGSGQTGDKYGAGRVGAGRVDVEQAARSFVVLYNANDEGAVSVSFGNIEVVGTYTAEKVVKVVNKHASQTFNYNVSLDQRVSIPGVTFELLNPDNTPLTTLSLGPGQQKTFKVRLTADASQMTHTRDVTVNATQAGYPRHWISEAAALITLTPSGGGAQPALRLPVHAVARPASAMAAVPSQITLNKANPTGTINVTLQGTGLADYPSLVSAFELLGTDTDETPVPQSLKHADLKYIGVMSDYPLSEVDNATSLYFAIATQADWNTPNEVEFDIYIDTDQDGTADFAVYNTSVAYNSNPSDVFLSRLLNLNTFSGYAYLLNAFFANEVDTAPFNNNVIILPIAAYRLNDTDGKFDFYIETYSRDQEDENPVDVSEVYTYDWRHPALLTINTIADDDFEGLPFYKDVPQTLTFSYDLDRAETTGIKGILLMHHHNATQTAQVISLESKWLNYLPLISK</sequence>
<evidence type="ECO:0000256" key="4">
    <source>
        <dbReference type="ARBA" id="ARBA00022825"/>
    </source>
</evidence>
<protein>
    <submittedName>
        <fullName evidence="9">S8 family serine peptidase</fullName>
    </submittedName>
</protein>
<dbReference type="PRINTS" id="PR00723">
    <property type="entry name" value="SUBTILISIN"/>
</dbReference>
<comment type="similarity">
    <text evidence="1 5 6">Belongs to the peptidase S8 family.</text>
</comment>
<dbReference type="Gene3D" id="3.40.50.200">
    <property type="entry name" value="Peptidase S8/S53 domain"/>
    <property type="match status" value="1"/>
</dbReference>
<feature type="active site" description="Charge relay system" evidence="5">
    <location>
        <position position="625"/>
    </location>
</feature>
<keyword evidence="10" id="KW-1185">Reference proteome</keyword>
<evidence type="ECO:0000313" key="9">
    <source>
        <dbReference type="EMBL" id="MDT8897428.1"/>
    </source>
</evidence>
<reference evidence="9 10" key="1">
    <citation type="submission" date="2023-07" db="EMBL/GenBank/DDBJ databases">
        <title>Novel species of Thermanaerothrix with wide hydrolytic capabilities.</title>
        <authorList>
            <person name="Zayulina K.S."/>
            <person name="Podosokorskaya O.A."/>
            <person name="Elcheninov A.G."/>
        </authorList>
    </citation>
    <scope>NUCLEOTIDE SEQUENCE [LARGE SCALE GENOMIC DNA]</scope>
    <source>
        <strain evidence="9 10">4228-RoL</strain>
    </source>
</reference>
<evidence type="ECO:0000256" key="1">
    <source>
        <dbReference type="ARBA" id="ARBA00011073"/>
    </source>
</evidence>
<dbReference type="InterPro" id="IPR023828">
    <property type="entry name" value="Peptidase_S8_Ser-AS"/>
</dbReference>
<dbReference type="InterPro" id="IPR050131">
    <property type="entry name" value="Peptidase_S8_subtilisin-like"/>
</dbReference>
<organism evidence="9 10">
    <name type="scientific">Thermanaerothrix solaris</name>
    <dbReference type="NCBI Taxonomy" id="3058434"/>
    <lineage>
        <taxon>Bacteria</taxon>
        <taxon>Bacillati</taxon>
        <taxon>Chloroflexota</taxon>
        <taxon>Anaerolineae</taxon>
        <taxon>Anaerolineales</taxon>
        <taxon>Anaerolineaceae</taxon>
        <taxon>Thermanaerothrix</taxon>
    </lineage>
</organism>
<dbReference type="PROSITE" id="PS00138">
    <property type="entry name" value="SUBTILASE_SER"/>
    <property type="match status" value="1"/>
</dbReference>
<evidence type="ECO:0000256" key="3">
    <source>
        <dbReference type="ARBA" id="ARBA00022801"/>
    </source>
</evidence>
<dbReference type="Proteomes" id="UP001254165">
    <property type="component" value="Unassembled WGS sequence"/>
</dbReference>
<evidence type="ECO:0000256" key="6">
    <source>
        <dbReference type="RuleBase" id="RU003355"/>
    </source>
</evidence>
<dbReference type="PANTHER" id="PTHR43806">
    <property type="entry name" value="PEPTIDASE S8"/>
    <property type="match status" value="1"/>
</dbReference>
<dbReference type="InterPro" id="IPR015500">
    <property type="entry name" value="Peptidase_S8_subtilisin-rel"/>
</dbReference>
<dbReference type="PROSITE" id="PS00137">
    <property type="entry name" value="SUBTILASE_HIS"/>
    <property type="match status" value="1"/>
</dbReference>
<feature type="active site" description="Charge relay system" evidence="5">
    <location>
        <position position="272"/>
    </location>
</feature>
<feature type="chain" id="PRO_5045804134" evidence="7">
    <location>
        <begin position="32"/>
        <end position="1120"/>
    </location>
</feature>
<evidence type="ECO:0000256" key="5">
    <source>
        <dbReference type="PROSITE-ProRule" id="PRU01240"/>
    </source>
</evidence>
<dbReference type="EMBL" id="JAUHMF010000001">
    <property type="protein sequence ID" value="MDT8897428.1"/>
    <property type="molecule type" value="Genomic_DNA"/>
</dbReference>
<proteinExistence type="inferred from homology"/>
<keyword evidence="7" id="KW-0732">Signal</keyword>
<gene>
    <name evidence="9" type="ORF">QYE77_04050</name>
</gene>
<dbReference type="PROSITE" id="PS00136">
    <property type="entry name" value="SUBTILASE_ASP"/>
    <property type="match status" value="1"/>
</dbReference>
<accession>A0ABU3NKP6</accession>
<dbReference type="PANTHER" id="PTHR43806:SF65">
    <property type="entry name" value="SERINE PROTEASE APRX"/>
    <property type="match status" value="1"/>
</dbReference>
<evidence type="ECO:0000313" key="10">
    <source>
        <dbReference type="Proteomes" id="UP001254165"/>
    </source>
</evidence>
<dbReference type="CDD" id="cd07474">
    <property type="entry name" value="Peptidases_S8_subtilisin_Vpr-like"/>
    <property type="match status" value="1"/>
</dbReference>
<comment type="caution">
    <text evidence="9">The sequence shown here is derived from an EMBL/GenBank/DDBJ whole genome shotgun (WGS) entry which is preliminary data.</text>
</comment>
<dbReference type="InterPro" id="IPR036852">
    <property type="entry name" value="Peptidase_S8/S53_dom_sf"/>
</dbReference>
<dbReference type="Gene3D" id="3.50.30.30">
    <property type="match status" value="1"/>
</dbReference>
<evidence type="ECO:0000256" key="2">
    <source>
        <dbReference type="ARBA" id="ARBA00022670"/>
    </source>
</evidence>
<evidence type="ECO:0000256" key="7">
    <source>
        <dbReference type="SAM" id="SignalP"/>
    </source>
</evidence>
<dbReference type="InterPro" id="IPR000209">
    <property type="entry name" value="Peptidase_S8/S53_dom"/>
</dbReference>
<feature type="signal peptide" evidence="7">
    <location>
        <begin position="1"/>
        <end position="31"/>
    </location>
</feature>
<keyword evidence="2 5" id="KW-0645">Protease</keyword>
<dbReference type="PROSITE" id="PS51892">
    <property type="entry name" value="SUBTILASE"/>
    <property type="match status" value="1"/>
</dbReference>
<feature type="active site" description="Charge relay system" evidence="5">
    <location>
        <position position="202"/>
    </location>
</feature>
<dbReference type="InterPro" id="IPR034213">
    <property type="entry name" value="S8_Vpr-like"/>
</dbReference>
<keyword evidence="3 5" id="KW-0378">Hydrolase</keyword>
<dbReference type="InterPro" id="IPR023827">
    <property type="entry name" value="Peptidase_S8_Asp-AS"/>
</dbReference>
<evidence type="ECO:0000259" key="8">
    <source>
        <dbReference type="Pfam" id="PF00082"/>
    </source>
</evidence>
<dbReference type="RefSeq" id="WP_315624081.1">
    <property type="nucleotide sequence ID" value="NZ_JAUHMF010000001.1"/>
</dbReference>